<dbReference type="PANTHER" id="PTHR33791:SF1">
    <property type="entry name" value="RUBISCO CHAPERONE RBCX"/>
    <property type="match status" value="1"/>
</dbReference>
<accession>A0ABT3L252</accession>
<gene>
    <name evidence="8" type="primary">rbcX</name>
    <name evidence="10" type="ORF">K4A83_02790</name>
</gene>
<dbReference type="InterPro" id="IPR003435">
    <property type="entry name" value="Chaperonin_RcbX"/>
</dbReference>
<organism evidence="10 11">
    <name type="scientific">Spirulina subsalsa FACHB-351</name>
    <dbReference type="NCBI Taxonomy" id="234711"/>
    <lineage>
        <taxon>Bacteria</taxon>
        <taxon>Bacillati</taxon>
        <taxon>Cyanobacteriota</taxon>
        <taxon>Cyanophyceae</taxon>
        <taxon>Spirulinales</taxon>
        <taxon>Spirulinaceae</taxon>
        <taxon>Spirulina</taxon>
    </lineage>
</organism>
<evidence type="ECO:0000256" key="3">
    <source>
        <dbReference type="ARBA" id="ARBA00023186"/>
    </source>
</evidence>
<keyword evidence="11" id="KW-1185">Reference proteome</keyword>
<dbReference type="Gene3D" id="1.10.1200.210">
    <property type="entry name" value="Chaperonin-like RbcX"/>
    <property type="match status" value="1"/>
</dbReference>
<evidence type="ECO:0000256" key="4">
    <source>
        <dbReference type="ARBA" id="ARBA00023300"/>
    </source>
</evidence>
<dbReference type="EMBL" id="JAIHOM010000009">
    <property type="protein sequence ID" value="MCW6035199.1"/>
    <property type="molecule type" value="Genomic_DNA"/>
</dbReference>
<dbReference type="SUPFAM" id="SSF158615">
    <property type="entry name" value="RbcX-like"/>
    <property type="match status" value="1"/>
</dbReference>
<comment type="caution">
    <text evidence="10">The sequence shown here is derived from an EMBL/GenBank/DDBJ whole genome shotgun (WGS) entry which is preliminary data.</text>
</comment>
<evidence type="ECO:0000256" key="7">
    <source>
        <dbReference type="ARBA" id="ARBA00024446"/>
    </source>
</evidence>
<dbReference type="NCBIfam" id="NF047598">
    <property type="entry name" value="ChaprRbcXCyano"/>
    <property type="match status" value="1"/>
</dbReference>
<evidence type="ECO:0000313" key="11">
    <source>
        <dbReference type="Proteomes" id="UP001526426"/>
    </source>
</evidence>
<feature type="region of interest" description="Disordered" evidence="9">
    <location>
        <begin position="113"/>
        <end position="141"/>
    </location>
</feature>
<comment type="subcellular location">
    <subcellularLocation>
        <location evidence="8">Carboxysome</location>
    </subcellularLocation>
    <subcellularLocation>
        <location evidence="8">Cytoplasm</location>
    </subcellularLocation>
    <text evidence="8">Most protein is cytoplasmic, but some is in the carboxysome.</text>
</comment>
<dbReference type="InterPro" id="IPR046381">
    <property type="entry name" value="RbcX"/>
</dbReference>
<dbReference type="InterPro" id="IPR038052">
    <property type="entry name" value="Chaperonin_RbcX_sf"/>
</dbReference>
<reference evidence="10 11" key="1">
    <citation type="submission" date="2021-08" db="EMBL/GenBank/DDBJ databases">
        <title>Draft genome sequence of Spirulina subsalsa with high tolerance to salinity and hype-accumulation of phycocyanin.</title>
        <authorList>
            <person name="Pei H."/>
            <person name="Jiang L."/>
        </authorList>
    </citation>
    <scope>NUCLEOTIDE SEQUENCE [LARGE SCALE GENOMIC DNA]</scope>
    <source>
        <strain evidence="10 11">FACHB-351</strain>
    </source>
</reference>
<keyword evidence="1 8" id="KW-0963">Cytoplasm</keyword>
<dbReference type="Proteomes" id="UP001526426">
    <property type="component" value="Unassembled WGS sequence"/>
</dbReference>
<keyword evidence="3 8" id="KW-0143">Chaperone</keyword>
<dbReference type="HAMAP" id="MF_00855">
    <property type="entry name" value="RbcX"/>
    <property type="match status" value="1"/>
</dbReference>
<comment type="subunit">
    <text evidence="8">Homodimer. Interacts with the exposed C-terminal peptide of RbcL via its central cleft, contacts a second RbcL monomer via its peripheral polar surface.</text>
</comment>
<comment type="function">
    <text evidence="8">An RbcL-specific chaperone. The central cleft of the RbcX homodimer (RbcX2) binds the C-terminus of an RbcL monomer, stabilizing the C-terminus and probably preventing its reassociation with chaperonin GroEL-ES. At the same time the peripheral region of RbcX2 binds a second RbcL monomer, bridging the RbcL homodimers in the correct orientation. The RbcX2(2)-bound RbcL dimers then assemble into the RbcL8 core (RbcL8-(RbcX2)8). RbcS binding triggers the release of RbcX2.</text>
</comment>
<evidence type="ECO:0000256" key="2">
    <source>
        <dbReference type="ARBA" id="ARBA00022531"/>
    </source>
</evidence>
<dbReference type="Pfam" id="PF02341">
    <property type="entry name" value="RbcX"/>
    <property type="match status" value="1"/>
</dbReference>
<comment type="domain">
    <text evidence="8">The homodimer has 2 functional domains, a central cleft essential for production of soluble RbcL in which the RbcL peptide binds, and a polar surface which plays a role in correct RbcL subunit arrangement.</text>
</comment>
<comment type="similarity">
    <text evidence="8">Belongs to the RbcX family.</text>
</comment>
<evidence type="ECO:0000313" key="10">
    <source>
        <dbReference type="EMBL" id="MCW6035199.1"/>
    </source>
</evidence>
<evidence type="ECO:0000256" key="5">
    <source>
        <dbReference type="ARBA" id="ARBA00023669"/>
    </source>
</evidence>
<protein>
    <recommendedName>
        <fullName evidence="6 8">RuBisCO chaperone RbcX</fullName>
    </recommendedName>
</protein>
<keyword evidence="7" id="KW-1283">Bacterial microcompartment</keyword>
<dbReference type="RefSeq" id="WP_265262869.1">
    <property type="nucleotide sequence ID" value="NZ_JAIHOM010000009.1"/>
</dbReference>
<proteinExistence type="inferred from homology"/>
<evidence type="ECO:0000256" key="9">
    <source>
        <dbReference type="SAM" id="MobiDB-lite"/>
    </source>
</evidence>
<sequence>MNPKQIAKDTAKVLQSYLTYQAVRTIVDQLSETNPTQAIWLSQYSAGKMQDGEIYLEGLMLEHKDLVLRILTVRETIAEAVLEFLPEMVQIGIQQSNAEYRRQVLERLTRSQPLTEIPSLESMTELEGGSPPRQDEPSSTD</sequence>
<evidence type="ECO:0000256" key="6">
    <source>
        <dbReference type="ARBA" id="ARBA00023866"/>
    </source>
</evidence>
<evidence type="ECO:0000256" key="8">
    <source>
        <dbReference type="HAMAP-Rule" id="MF_00855"/>
    </source>
</evidence>
<keyword evidence="2 8" id="KW-0602">Photosynthesis</keyword>
<dbReference type="PANTHER" id="PTHR33791">
    <property type="entry name" value="CHAPERONIN-LIKE RBCX PROTEIN 1, CHLOROPLASTIC"/>
    <property type="match status" value="1"/>
</dbReference>
<keyword evidence="5 8" id="KW-1282">Carboxysome</keyword>
<name>A0ABT3L252_9CYAN</name>
<evidence type="ECO:0000256" key="1">
    <source>
        <dbReference type="ARBA" id="ARBA00022490"/>
    </source>
</evidence>
<keyword evidence="4 8" id="KW-0120">Carbon dioxide fixation</keyword>